<protein>
    <submittedName>
        <fullName evidence="1">Uncharacterized protein</fullName>
    </submittedName>
</protein>
<gene>
    <name evidence="1" type="ORF">CCY01nite_47620</name>
</gene>
<sequence length="128" mass="14331">MNILFRYIAVFYALALLMVKTMALPLMCLEYNINKTFIAANLCENRDKPLMECHGKCHLSKQIERSGESPDPQSSKTGIKSVSFDIYESVDVLELDDVDVSFLTHQSFQDNRSAAGHAHGIFHPPAIA</sequence>
<keyword evidence="2" id="KW-1185">Reference proteome</keyword>
<comment type="caution">
    <text evidence="1">The sequence shown here is derived from an EMBL/GenBank/DDBJ whole genome shotgun (WGS) entry which is preliminary data.</text>
</comment>
<dbReference type="Proteomes" id="UP000321436">
    <property type="component" value="Unassembled WGS sequence"/>
</dbReference>
<evidence type="ECO:0000313" key="2">
    <source>
        <dbReference type="Proteomes" id="UP000321436"/>
    </source>
</evidence>
<dbReference type="OrthoDB" id="980645at2"/>
<organism evidence="1 2">
    <name type="scientific">Chitinophaga cymbidii</name>
    <dbReference type="NCBI Taxonomy" id="1096750"/>
    <lineage>
        <taxon>Bacteria</taxon>
        <taxon>Pseudomonadati</taxon>
        <taxon>Bacteroidota</taxon>
        <taxon>Chitinophagia</taxon>
        <taxon>Chitinophagales</taxon>
        <taxon>Chitinophagaceae</taxon>
        <taxon>Chitinophaga</taxon>
    </lineage>
</organism>
<dbReference type="AlphaFoldDB" id="A0A512RS44"/>
<evidence type="ECO:0000313" key="1">
    <source>
        <dbReference type="EMBL" id="GEP98502.1"/>
    </source>
</evidence>
<accession>A0A512RS44</accession>
<reference evidence="1 2" key="1">
    <citation type="submission" date="2019-07" db="EMBL/GenBank/DDBJ databases">
        <title>Whole genome shotgun sequence of Chitinophaga cymbidii NBRC 109752.</title>
        <authorList>
            <person name="Hosoyama A."/>
            <person name="Uohara A."/>
            <person name="Ohji S."/>
            <person name="Ichikawa N."/>
        </authorList>
    </citation>
    <scope>NUCLEOTIDE SEQUENCE [LARGE SCALE GENOMIC DNA]</scope>
    <source>
        <strain evidence="1 2">NBRC 109752</strain>
    </source>
</reference>
<name>A0A512RS44_9BACT</name>
<dbReference type="RefSeq" id="WP_146867130.1">
    <property type="nucleotide sequence ID" value="NZ_BKAU01000007.1"/>
</dbReference>
<proteinExistence type="predicted"/>
<dbReference type="EMBL" id="BKAU01000007">
    <property type="protein sequence ID" value="GEP98502.1"/>
    <property type="molecule type" value="Genomic_DNA"/>
</dbReference>